<evidence type="ECO:0000313" key="2">
    <source>
        <dbReference type="Proteomes" id="UP000663866"/>
    </source>
</evidence>
<evidence type="ECO:0000313" key="1">
    <source>
        <dbReference type="EMBL" id="CAF4688674.1"/>
    </source>
</evidence>
<dbReference type="EMBL" id="CAJOBG010097282">
    <property type="protein sequence ID" value="CAF4688674.1"/>
    <property type="molecule type" value="Genomic_DNA"/>
</dbReference>
<feature type="non-terminal residue" evidence="1">
    <location>
        <position position="71"/>
    </location>
</feature>
<gene>
    <name evidence="1" type="ORF">OVN521_LOCUS47983</name>
</gene>
<dbReference type="Proteomes" id="UP000663866">
    <property type="component" value="Unassembled WGS sequence"/>
</dbReference>
<keyword evidence="2" id="KW-1185">Reference proteome</keyword>
<organism evidence="1 2">
    <name type="scientific">Rotaria magnacalcarata</name>
    <dbReference type="NCBI Taxonomy" id="392030"/>
    <lineage>
        <taxon>Eukaryota</taxon>
        <taxon>Metazoa</taxon>
        <taxon>Spiralia</taxon>
        <taxon>Gnathifera</taxon>
        <taxon>Rotifera</taxon>
        <taxon>Eurotatoria</taxon>
        <taxon>Bdelloidea</taxon>
        <taxon>Philodinida</taxon>
        <taxon>Philodinidae</taxon>
        <taxon>Rotaria</taxon>
    </lineage>
</organism>
<accession>A0A821HUP7</accession>
<protein>
    <submittedName>
        <fullName evidence="1">Uncharacterized protein</fullName>
    </submittedName>
</protein>
<dbReference type="AlphaFoldDB" id="A0A821HUP7"/>
<sequence length="71" mass="8642">MGIEQCYKQVFEELSLDHTYAKETILHLRSTREELIEQLNKFKLKQFNQLKNISFRLHDTNQMINKNEENE</sequence>
<name>A0A821HUP7_9BILA</name>
<proteinExistence type="predicted"/>
<comment type="caution">
    <text evidence="1">The sequence shown here is derived from an EMBL/GenBank/DDBJ whole genome shotgun (WGS) entry which is preliminary data.</text>
</comment>
<reference evidence="1" key="1">
    <citation type="submission" date="2021-02" db="EMBL/GenBank/DDBJ databases">
        <authorList>
            <person name="Nowell W R."/>
        </authorList>
    </citation>
    <scope>NUCLEOTIDE SEQUENCE</scope>
</reference>